<dbReference type="FunFam" id="3.20.70.20:FF:000017">
    <property type="entry name" value="Vitamin B12-dependent ribonucleotide reductase"/>
    <property type="match status" value="1"/>
</dbReference>
<gene>
    <name evidence="18" type="ORF">C7I85_02585</name>
</gene>
<dbReference type="CDD" id="cd02888">
    <property type="entry name" value="RNR_II_dimer"/>
    <property type="match status" value="1"/>
</dbReference>
<proteinExistence type="inferred from homology"/>
<evidence type="ECO:0000313" key="19">
    <source>
        <dbReference type="Proteomes" id="UP000240653"/>
    </source>
</evidence>
<dbReference type="Pfam" id="PF12637">
    <property type="entry name" value="TSCPD"/>
    <property type="match status" value="1"/>
</dbReference>
<comment type="function">
    <text evidence="11 13">Catalyzes the reduction of ribonucleotides to deoxyribonucleotides. May function to provide a pool of deoxyribonucleotide precursors for DNA repair during oxygen limitation and/or for immediate growth after restoration of oxygen.</text>
</comment>
<evidence type="ECO:0000256" key="6">
    <source>
        <dbReference type="ARBA" id="ARBA00022634"/>
    </source>
</evidence>
<dbReference type="SUPFAM" id="SSF51998">
    <property type="entry name" value="PFL-like glycyl radical enzymes"/>
    <property type="match status" value="1"/>
</dbReference>
<feature type="domain" description="TSCPD" evidence="17">
    <location>
        <begin position="972"/>
        <end position="1076"/>
    </location>
</feature>
<evidence type="ECO:0000256" key="10">
    <source>
        <dbReference type="ARBA" id="ARBA00023285"/>
    </source>
</evidence>
<dbReference type="SUPFAM" id="SSF75625">
    <property type="entry name" value="YebC-like"/>
    <property type="match status" value="1"/>
</dbReference>
<evidence type="ECO:0000256" key="3">
    <source>
        <dbReference type="ARBA" id="ARBA00012274"/>
    </source>
</evidence>
<accession>A0A2P7SNJ7</accession>
<dbReference type="EMBL" id="PXYL01000001">
    <property type="protein sequence ID" value="PSJ64017.1"/>
    <property type="molecule type" value="Genomic_DNA"/>
</dbReference>
<keyword evidence="9" id="KW-1015">Disulfide bond</keyword>
<keyword evidence="7 13" id="KW-0547">Nucleotide-binding</keyword>
<organism evidence="18 19">
    <name type="scientific">Pseudaminobacter soli</name>
    <name type="common">ex Li et al. 2025</name>
    <dbReference type="NCBI Taxonomy" id="1295366"/>
    <lineage>
        <taxon>Bacteria</taxon>
        <taxon>Pseudomonadati</taxon>
        <taxon>Pseudomonadota</taxon>
        <taxon>Alphaproteobacteria</taxon>
        <taxon>Hyphomicrobiales</taxon>
        <taxon>Phyllobacteriaceae</taxon>
        <taxon>Pseudaminobacter</taxon>
    </lineage>
</organism>
<dbReference type="Pfam" id="PF08471">
    <property type="entry name" value="Ribonuc_red_2_N"/>
    <property type="match status" value="1"/>
</dbReference>
<evidence type="ECO:0000313" key="18">
    <source>
        <dbReference type="EMBL" id="PSJ64017.1"/>
    </source>
</evidence>
<dbReference type="InterPro" id="IPR029072">
    <property type="entry name" value="YebC-like"/>
</dbReference>
<name>A0A2P7SNJ7_9HYPH</name>
<sequence>MRIERRFTKDGQSAYAEIEFRKAVSEIKNPDGSIVFRLEDIDVPAQFSQVAADILAQKYFRKAGVPARLKKVEENDVPSFLWRSVPDEDALAALPENERYGSERDARQVFDRLAGTWTYWGWKGGYFDSEADALAFKDELSYMLATQRVAPNSPQWFNTGLHWAYGIDGPGQGHYYVDPFTGKLTKSKSAYEHPQPHACFIQSVGDDLVNEGGIMDLWVREARLFKYGSGTGSNFSMLRGEGEKLSGGGKSSGLMSFLKIGDRAAGAIKSGGTTRRAAKMVIVDADHPDIEAFIDWKVKEEQKVAALVTGSKIVKQHLTKIMAACVNCEGQDDDCFDPAINTALKREIRAAKKNSVPENYVQRVIQFARQGYNALDFQTYDTDWDSEAYLTVSGQNSNNSISLKDDFLRAVENDGDWHLTARKDGKVLKTLKARDLWEKIGYAAWASADPGLHFNTTMNDWHTSPAAGPIRGSNPCSEYMFLDDTACNLASINLLPYRQANGDIDIAAYEHTTRLWTMVLEISVMMAQFPSKEIAKLSYEYRTLGLGYANIGGLLMTSGIPYDSKEGRAICGALTAIMTGVAYATSAEMAGELGAFADYERNAENMLRVMRNHRRAAYGENQGYEKLSVNPVGLIAEDCPQAELISHAQAAWDRAIELGEKHGYRNAQATVIAPTGTIGLVMDCDTTGIEPDFALVKFKKLAGGGYFKIINRAVPEALRTLGYSESQIAEIEAYAVGHGNLNQAPGVNPSTLKAKGFTDEKIEALNSALKSAFDIKFVFNKWTLGEDFCKQSLGLTDEQLNDFSFEMLPALGFSKKDIEAANIHVCGAMTLEGAPFLKAEHYPVFDCANPCGKIGKRYLSVESHIRMMAAAQPFISGAISKTINMPNEATVEDCKNAYMLSWKLALKANALYRDGSKLSQPLNASLIQDDEEEAEDAVEALVAAPAAAQAVTVAEKIIERVIEKVVRDREKLPNRRKGYTQKAVIGGHKVYLRTGEFDDGRLGEIFIDMHKEGAAFRAMMNNFAIAISLGLQYGVPLDEYVEAFTFTKFEPAGMVIGNDAIKNATSILDYVFRELAVSYLGRNDLAHVDTSDFSNTALGRGINEGRAQAVSKGLTRGAPLKVVSGVAGSEPKGFAGAPAGQPAKTAPTAYSGSNVRSISSGTVTALKPVTSELAEEATAFKRDYEERAKELAEEVREDATSALFTDAAAQEVADAKAKAAERRSRAIMQGYTGNMCSECQNFTMVRNGTCEKCDTCGSTSGCS</sequence>
<evidence type="ECO:0000256" key="12">
    <source>
        <dbReference type="ARBA" id="ARBA00047754"/>
    </source>
</evidence>
<evidence type="ECO:0000256" key="1">
    <source>
        <dbReference type="ARBA" id="ARBA00001922"/>
    </source>
</evidence>
<evidence type="ECO:0000259" key="17">
    <source>
        <dbReference type="Pfam" id="PF12637"/>
    </source>
</evidence>
<comment type="similarity">
    <text evidence="2 13">Belongs to the ribonucleoside diphosphate reductase class-2 family.</text>
</comment>
<feature type="coiled-coil region" evidence="14">
    <location>
        <begin position="1174"/>
        <end position="1201"/>
    </location>
</feature>
<evidence type="ECO:0000256" key="8">
    <source>
        <dbReference type="ARBA" id="ARBA00023002"/>
    </source>
</evidence>
<comment type="catalytic activity">
    <reaction evidence="12 13">
        <text>a 2'-deoxyribonucleoside 5'-diphosphate + [thioredoxin]-disulfide + H2O = a ribonucleoside 5'-diphosphate + [thioredoxin]-dithiol</text>
        <dbReference type="Rhea" id="RHEA:23252"/>
        <dbReference type="Rhea" id="RHEA-COMP:10698"/>
        <dbReference type="Rhea" id="RHEA-COMP:10700"/>
        <dbReference type="ChEBI" id="CHEBI:15377"/>
        <dbReference type="ChEBI" id="CHEBI:29950"/>
        <dbReference type="ChEBI" id="CHEBI:50058"/>
        <dbReference type="ChEBI" id="CHEBI:57930"/>
        <dbReference type="ChEBI" id="CHEBI:73316"/>
        <dbReference type="EC" id="1.17.4.1"/>
    </reaction>
</comment>
<dbReference type="NCBIfam" id="TIGR02504">
    <property type="entry name" value="NrdJ_Z"/>
    <property type="match status" value="1"/>
</dbReference>
<feature type="domain" description="Ribonucleotide reductase class II vitamin B12-dependent N-terminal" evidence="16">
    <location>
        <begin position="22"/>
        <end position="147"/>
    </location>
</feature>
<protein>
    <recommendedName>
        <fullName evidence="4 13">Vitamin B12-dependent ribonucleotide reductase</fullName>
        <ecNumber evidence="3 13">1.17.4.1</ecNumber>
    </recommendedName>
</protein>
<keyword evidence="19" id="KW-1185">Reference proteome</keyword>
<evidence type="ECO:0000259" key="15">
    <source>
        <dbReference type="Pfam" id="PF02867"/>
    </source>
</evidence>
<keyword evidence="8 13" id="KW-0560">Oxidoreductase</keyword>
<feature type="domain" description="Ribonucleotide reductase large subunit C-terminal" evidence="15">
    <location>
        <begin position="803"/>
        <end position="912"/>
    </location>
</feature>
<dbReference type="GO" id="GO:0050897">
    <property type="term" value="F:cobalt ion binding"/>
    <property type="evidence" value="ECO:0007669"/>
    <property type="project" value="InterPro"/>
</dbReference>
<evidence type="ECO:0000259" key="16">
    <source>
        <dbReference type="Pfam" id="PF08471"/>
    </source>
</evidence>
<evidence type="ECO:0000256" key="9">
    <source>
        <dbReference type="ARBA" id="ARBA00023157"/>
    </source>
</evidence>
<dbReference type="OrthoDB" id="9762933at2"/>
<dbReference type="PANTHER" id="PTHR43371">
    <property type="entry name" value="VITAMIN B12-DEPENDENT RIBONUCLEOTIDE REDUCTASE"/>
    <property type="match status" value="1"/>
</dbReference>
<dbReference type="FunFam" id="3.20.70.20:FF:000016">
    <property type="entry name" value="Vitamin B12-dependent ribonucleotide reductase"/>
    <property type="match status" value="1"/>
</dbReference>
<evidence type="ECO:0000256" key="4">
    <source>
        <dbReference type="ARBA" id="ARBA00014409"/>
    </source>
</evidence>
<dbReference type="InterPro" id="IPR024434">
    <property type="entry name" value="TSCPD_dom"/>
</dbReference>
<dbReference type="InterPro" id="IPR013344">
    <property type="entry name" value="RNR_NrdJ/NrdZ"/>
</dbReference>
<evidence type="ECO:0000256" key="14">
    <source>
        <dbReference type="SAM" id="Coils"/>
    </source>
</evidence>
<dbReference type="Gene3D" id="3.20.70.20">
    <property type="match status" value="3"/>
</dbReference>
<keyword evidence="14" id="KW-0175">Coiled coil</keyword>
<dbReference type="GO" id="GO:0071897">
    <property type="term" value="P:DNA biosynthetic process"/>
    <property type="evidence" value="ECO:0007669"/>
    <property type="project" value="UniProtKB-KW"/>
</dbReference>
<dbReference type="GO" id="GO:0000166">
    <property type="term" value="F:nucleotide binding"/>
    <property type="evidence" value="ECO:0007669"/>
    <property type="project" value="UniProtKB-KW"/>
</dbReference>
<dbReference type="EC" id="1.17.4.1" evidence="3 13"/>
<dbReference type="PANTHER" id="PTHR43371:SF1">
    <property type="entry name" value="RIBONUCLEOSIDE-DIPHOSPHATE REDUCTASE"/>
    <property type="match status" value="1"/>
</dbReference>
<feature type="domain" description="Ribonucleotide reductase large subunit C-terminal" evidence="15">
    <location>
        <begin position="198"/>
        <end position="751"/>
    </location>
</feature>
<evidence type="ECO:0000256" key="5">
    <source>
        <dbReference type="ARBA" id="ARBA00022628"/>
    </source>
</evidence>
<evidence type="ECO:0000256" key="7">
    <source>
        <dbReference type="ARBA" id="ARBA00022741"/>
    </source>
</evidence>
<dbReference type="AlphaFoldDB" id="A0A2P7SNJ7"/>
<dbReference type="InterPro" id="IPR000788">
    <property type="entry name" value="RNR_lg_C"/>
</dbReference>
<comment type="caution">
    <text evidence="18">The sequence shown here is derived from an EMBL/GenBank/DDBJ whole genome shotgun (WGS) entry which is preliminary data.</text>
</comment>
<keyword evidence="10 13" id="KW-0170">Cobalt</keyword>
<comment type="cofactor">
    <cofactor evidence="1 13">
        <name>adenosylcob(III)alamin</name>
        <dbReference type="ChEBI" id="CHEBI:18408"/>
    </cofactor>
</comment>
<dbReference type="Proteomes" id="UP000240653">
    <property type="component" value="Unassembled WGS sequence"/>
</dbReference>
<evidence type="ECO:0000256" key="2">
    <source>
        <dbReference type="ARBA" id="ARBA00007405"/>
    </source>
</evidence>
<dbReference type="GO" id="GO:0004748">
    <property type="term" value="F:ribonucleoside-diphosphate reductase activity, thioredoxin disulfide as acceptor"/>
    <property type="evidence" value="ECO:0007669"/>
    <property type="project" value="UniProtKB-EC"/>
</dbReference>
<keyword evidence="6 13" id="KW-0237">DNA synthesis</keyword>
<dbReference type="Pfam" id="PF02867">
    <property type="entry name" value="Ribonuc_red_lgC"/>
    <property type="match status" value="2"/>
</dbReference>
<keyword evidence="5 13" id="KW-0846">Cobalamin</keyword>
<dbReference type="PRINTS" id="PR01183">
    <property type="entry name" value="RIBORDTASEM1"/>
</dbReference>
<evidence type="ECO:0000256" key="13">
    <source>
        <dbReference type="RuleBase" id="RU364064"/>
    </source>
</evidence>
<evidence type="ECO:0000256" key="11">
    <source>
        <dbReference type="ARBA" id="ARBA00025437"/>
    </source>
</evidence>
<reference evidence="18 19" key="1">
    <citation type="submission" date="2018-03" db="EMBL/GenBank/DDBJ databases">
        <title>The draft genome of Mesorhizobium soli JCM 19897.</title>
        <authorList>
            <person name="Li L."/>
            <person name="Liu L."/>
            <person name="Liang L."/>
            <person name="Wang T."/>
            <person name="Zhang X."/>
        </authorList>
    </citation>
    <scope>NUCLEOTIDE SEQUENCE [LARGE SCALE GENOMIC DNA]</scope>
    <source>
        <strain evidence="18 19">JCM 19897</strain>
    </source>
</reference>
<dbReference type="RefSeq" id="WP_106722375.1">
    <property type="nucleotide sequence ID" value="NZ_PXYL01000001.1"/>
</dbReference>
<dbReference type="InterPro" id="IPR050862">
    <property type="entry name" value="RdRp_reductase_class-2"/>
</dbReference>
<dbReference type="GO" id="GO:0031419">
    <property type="term" value="F:cobalamin binding"/>
    <property type="evidence" value="ECO:0007669"/>
    <property type="project" value="UniProtKB-KW"/>
</dbReference>
<dbReference type="NCBIfam" id="NF005736">
    <property type="entry name" value="PRK07562.1"/>
    <property type="match status" value="1"/>
</dbReference>
<dbReference type="InterPro" id="IPR013678">
    <property type="entry name" value="RNR_2_N"/>
</dbReference>